<comment type="caution">
    <text evidence="3">The sequence shown here is derived from an EMBL/GenBank/DDBJ whole genome shotgun (WGS) entry which is preliminary data.</text>
</comment>
<evidence type="ECO:0000256" key="1">
    <source>
        <dbReference type="SAM" id="MobiDB-lite"/>
    </source>
</evidence>
<dbReference type="InterPro" id="IPR029068">
    <property type="entry name" value="Glyas_Bleomycin-R_OHBP_Dase"/>
</dbReference>
<dbReference type="EMBL" id="JBEPMC010000001">
    <property type="protein sequence ID" value="MET3577469.1"/>
    <property type="molecule type" value="Genomic_DNA"/>
</dbReference>
<feature type="domain" description="Glyoxalase/fosfomycin resistance/dioxygenase" evidence="2">
    <location>
        <begin position="21"/>
        <end position="62"/>
    </location>
</feature>
<dbReference type="SUPFAM" id="SSF54593">
    <property type="entry name" value="Glyoxalase/Bleomycin resistance protein/Dihydroxybiphenyl dioxygenase"/>
    <property type="match status" value="1"/>
</dbReference>
<keyword evidence="4" id="KW-1185">Reference proteome</keyword>
<evidence type="ECO:0000313" key="3">
    <source>
        <dbReference type="EMBL" id="MET3577469.1"/>
    </source>
</evidence>
<evidence type="ECO:0000259" key="2">
    <source>
        <dbReference type="Pfam" id="PF00903"/>
    </source>
</evidence>
<dbReference type="Gene3D" id="3.10.180.10">
    <property type="entry name" value="2,3-Dihydroxybiphenyl 1,2-Dioxygenase, domain 1"/>
    <property type="match status" value="1"/>
</dbReference>
<proteinExistence type="predicted"/>
<dbReference type="RefSeq" id="WP_354487703.1">
    <property type="nucleotide sequence ID" value="NZ_JBEPMC010000001.1"/>
</dbReference>
<sequence>MRRASRARNENRQIPRRGAGEVDRLYAELSDKGVPFVGPPGDYVWNARCAYFHDPDGTLWELYAWTGAGPGDYHDTQG</sequence>
<feature type="region of interest" description="Disordered" evidence="1">
    <location>
        <begin position="1"/>
        <end position="20"/>
    </location>
</feature>
<protein>
    <submittedName>
        <fullName evidence="3">Glyoxalase superfamily protein PhnB</fullName>
    </submittedName>
</protein>
<dbReference type="Pfam" id="PF00903">
    <property type="entry name" value="Glyoxalase"/>
    <property type="match status" value="1"/>
</dbReference>
<name>A0ABV2GGP3_9HYPH</name>
<reference evidence="3 4" key="1">
    <citation type="submission" date="2024-06" db="EMBL/GenBank/DDBJ databases">
        <title>Genomic Encyclopedia of Type Strains, Phase IV (KMG-IV): sequencing the most valuable type-strain genomes for metagenomic binning, comparative biology and taxonomic classification.</title>
        <authorList>
            <person name="Goeker M."/>
        </authorList>
    </citation>
    <scope>NUCLEOTIDE SEQUENCE [LARGE SCALE GENOMIC DNA]</scope>
    <source>
        <strain evidence="3 4">DSM 100022</strain>
    </source>
</reference>
<gene>
    <name evidence="3" type="ORF">ABID19_000484</name>
</gene>
<dbReference type="InterPro" id="IPR004360">
    <property type="entry name" value="Glyas_Fos-R_dOase_dom"/>
</dbReference>
<organism evidence="3 4">
    <name type="scientific">Mesorhizobium robiniae</name>
    <dbReference type="NCBI Taxonomy" id="559315"/>
    <lineage>
        <taxon>Bacteria</taxon>
        <taxon>Pseudomonadati</taxon>
        <taxon>Pseudomonadota</taxon>
        <taxon>Alphaproteobacteria</taxon>
        <taxon>Hyphomicrobiales</taxon>
        <taxon>Phyllobacteriaceae</taxon>
        <taxon>Mesorhizobium</taxon>
    </lineage>
</organism>
<dbReference type="Proteomes" id="UP001549204">
    <property type="component" value="Unassembled WGS sequence"/>
</dbReference>
<feature type="compositionally biased region" description="Basic and acidic residues" evidence="1">
    <location>
        <begin position="7"/>
        <end position="20"/>
    </location>
</feature>
<evidence type="ECO:0000313" key="4">
    <source>
        <dbReference type="Proteomes" id="UP001549204"/>
    </source>
</evidence>
<accession>A0ABV2GGP3</accession>